<dbReference type="OrthoDB" id="10269429at2759"/>
<evidence type="ECO:0000313" key="1">
    <source>
        <dbReference type="EMBL" id="KAE8937946.1"/>
    </source>
</evidence>
<dbReference type="Proteomes" id="UP000441208">
    <property type="component" value="Unassembled WGS sequence"/>
</dbReference>
<accession>A0A6A3KU08</accession>
<dbReference type="EMBL" id="QXFX01000367">
    <property type="protein sequence ID" value="KAE9118513.1"/>
    <property type="molecule type" value="Genomic_DNA"/>
</dbReference>
<dbReference type="AlphaFoldDB" id="A0A6A3KU08"/>
<evidence type="ECO:0000313" key="8">
    <source>
        <dbReference type="EMBL" id="KAE9314819.1"/>
    </source>
</evidence>
<evidence type="ECO:0000313" key="11">
    <source>
        <dbReference type="Proteomes" id="UP000437068"/>
    </source>
</evidence>
<evidence type="ECO:0000313" key="14">
    <source>
        <dbReference type="Proteomes" id="UP000441208"/>
    </source>
</evidence>
<evidence type="ECO:0000313" key="7">
    <source>
        <dbReference type="EMBL" id="KAE9239826.1"/>
    </source>
</evidence>
<protein>
    <recommendedName>
        <fullName evidence="17">BED-type domain-containing protein</fullName>
    </recommendedName>
</protein>
<dbReference type="Proteomes" id="UP000433483">
    <property type="component" value="Unassembled WGS sequence"/>
</dbReference>
<evidence type="ECO:0000313" key="16">
    <source>
        <dbReference type="Proteomes" id="UP000488956"/>
    </source>
</evidence>
<evidence type="ECO:0000313" key="5">
    <source>
        <dbReference type="EMBL" id="KAE9147037.1"/>
    </source>
</evidence>
<name>A0A6A3KU08_9STRA</name>
<dbReference type="EMBL" id="QXGB01000385">
    <property type="protein sequence ID" value="KAE9216982.1"/>
    <property type="molecule type" value="Genomic_DNA"/>
</dbReference>
<sequence length="89" mass="9937">MDRIDTLLQAQRFNEKFSPKQVAQFSFKRIIDGNDDPTGYFECKGCGKTRKQAAATGYSNLMSHVCCEHATYEREMEAPAISATGTLIP</sequence>
<dbReference type="Proteomes" id="UP000488956">
    <property type="component" value="Unassembled WGS sequence"/>
</dbReference>
<dbReference type="EMBL" id="QXGD01000433">
    <property type="protein sequence ID" value="KAE9239826.1"/>
    <property type="molecule type" value="Genomic_DNA"/>
</dbReference>
<dbReference type="Proteomes" id="UP000429523">
    <property type="component" value="Unassembled WGS sequence"/>
</dbReference>
<dbReference type="EMBL" id="QXGF01000598">
    <property type="protein sequence ID" value="KAE8937946.1"/>
    <property type="molecule type" value="Genomic_DNA"/>
</dbReference>
<evidence type="ECO:0008006" key="17">
    <source>
        <dbReference type="Google" id="ProtNLM"/>
    </source>
</evidence>
<evidence type="ECO:0000313" key="6">
    <source>
        <dbReference type="EMBL" id="KAE9216982.1"/>
    </source>
</evidence>
<gene>
    <name evidence="8" type="ORF">PF001_g8090</name>
    <name evidence="7" type="ORF">PF002_g10087</name>
    <name evidence="6" type="ORF">PF005_g8841</name>
    <name evidence="5" type="ORF">PF006_g8256</name>
    <name evidence="3" type="ORF">PF007_g9006</name>
    <name evidence="1" type="ORF">PF009_g12165</name>
    <name evidence="4" type="ORF">PF010_g8200</name>
    <name evidence="2" type="ORF">PF011_g9581</name>
</gene>
<keyword evidence="10" id="KW-1185">Reference proteome</keyword>
<evidence type="ECO:0000313" key="13">
    <source>
        <dbReference type="Proteomes" id="UP000440732"/>
    </source>
</evidence>
<evidence type="ECO:0000313" key="4">
    <source>
        <dbReference type="EMBL" id="KAE9118513.1"/>
    </source>
</evidence>
<evidence type="ECO:0000313" key="9">
    <source>
        <dbReference type="Proteomes" id="UP000429523"/>
    </source>
</evidence>
<organism evidence="2 15">
    <name type="scientific">Phytophthora fragariae</name>
    <dbReference type="NCBI Taxonomy" id="53985"/>
    <lineage>
        <taxon>Eukaryota</taxon>
        <taxon>Sar</taxon>
        <taxon>Stramenopiles</taxon>
        <taxon>Oomycota</taxon>
        <taxon>Peronosporomycetes</taxon>
        <taxon>Peronosporales</taxon>
        <taxon>Peronosporaceae</taxon>
        <taxon>Phytophthora</taxon>
    </lineage>
</organism>
<dbReference type="Proteomes" id="UP000460718">
    <property type="component" value="Unassembled WGS sequence"/>
</dbReference>
<reference evidence="15 16" key="1">
    <citation type="submission" date="2018-09" db="EMBL/GenBank/DDBJ databases">
        <title>Genomic investigation of the strawberry pathogen Phytophthora fragariae indicates pathogenicity is determined by transcriptional variation in three key races.</title>
        <authorList>
            <person name="Adams T.M."/>
            <person name="Armitage A.D."/>
            <person name="Sobczyk M.K."/>
            <person name="Bates H.J."/>
            <person name="Dunwell J.M."/>
            <person name="Nellist C.F."/>
            <person name="Harrison R.J."/>
        </authorList>
    </citation>
    <scope>NUCLEOTIDE SEQUENCE [LARGE SCALE GENOMIC DNA]</scope>
    <source>
        <strain evidence="8 11">A4</strain>
        <strain evidence="7 12">BC-1</strain>
        <strain evidence="6 10">NOV-27</strain>
        <strain evidence="5 13">NOV-5</strain>
        <strain evidence="3 14">NOV-71</strain>
        <strain evidence="1 9">NOV-9</strain>
        <strain evidence="4 16">ONT-3</strain>
        <strain evidence="2 15">SCRP245</strain>
    </source>
</reference>
<dbReference type="Proteomes" id="UP000437068">
    <property type="component" value="Unassembled WGS sequence"/>
</dbReference>
<dbReference type="Proteomes" id="UP000440732">
    <property type="component" value="Unassembled WGS sequence"/>
</dbReference>
<dbReference type="EMBL" id="QXFZ01000393">
    <property type="protein sequence ID" value="KAE9118202.1"/>
    <property type="molecule type" value="Genomic_DNA"/>
</dbReference>
<evidence type="ECO:0000313" key="10">
    <source>
        <dbReference type="Proteomes" id="UP000433483"/>
    </source>
</evidence>
<evidence type="ECO:0000313" key="3">
    <source>
        <dbReference type="EMBL" id="KAE9118202.1"/>
    </source>
</evidence>
<proteinExistence type="predicted"/>
<dbReference type="Proteomes" id="UP000440367">
    <property type="component" value="Unassembled WGS sequence"/>
</dbReference>
<dbReference type="EMBL" id="QXFW01000480">
    <property type="protein sequence ID" value="KAE9010976.1"/>
    <property type="molecule type" value="Genomic_DNA"/>
</dbReference>
<evidence type="ECO:0000313" key="2">
    <source>
        <dbReference type="EMBL" id="KAE9010976.1"/>
    </source>
</evidence>
<evidence type="ECO:0000313" key="12">
    <source>
        <dbReference type="Proteomes" id="UP000440367"/>
    </source>
</evidence>
<dbReference type="EMBL" id="QXGA01000371">
    <property type="protein sequence ID" value="KAE9147037.1"/>
    <property type="molecule type" value="Genomic_DNA"/>
</dbReference>
<comment type="caution">
    <text evidence="2">The sequence shown here is derived from an EMBL/GenBank/DDBJ whole genome shotgun (WGS) entry which is preliminary data.</text>
</comment>
<dbReference type="EMBL" id="QXGE01000358">
    <property type="protein sequence ID" value="KAE9314819.1"/>
    <property type="molecule type" value="Genomic_DNA"/>
</dbReference>
<evidence type="ECO:0000313" key="15">
    <source>
        <dbReference type="Proteomes" id="UP000460718"/>
    </source>
</evidence>